<dbReference type="SUPFAM" id="SSF51395">
    <property type="entry name" value="FMN-linked oxidoreductases"/>
    <property type="match status" value="1"/>
</dbReference>
<dbReference type="PANTHER" id="PTHR43303">
    <property type="entry name" value="NADPH DEHYDROGENASE C23G7.10C-RELATED"/>
    <property type="match status" value="1"/>
</dbReference>
<evidence type="ECO:0000256" key="4">
    <source>
        <dbReference type="ARBA" id="ARBA00022857"/>
    </source>
</evidence>
<dbReference type="EMBL" id="MBFR01000368">
    <property type="protein sequence ID" value="PVU88667.1"/>
    <property type="molecule type" value="Genomic_DNA"/>
</dbReference>
<dbReference type="Pfam" id="PF00724">
    <property type="entry name" value="Oxidored_FMN"/>
    <property type="match status" value="1"/>
</dbReference>
<keyword evidence="2" id="KW-0285">Flavoprotein</keyword>
<gene>
    <name evidence="7" type="ORF">BB561_005749</name>
</gene>
<dbReference type="GO" id="GO:0010181">
    <property type="term" value="F:FMN binding"/>
    <property type="evidence" value="ECO:0007669"/>
    <property type="project" value="InterPro"/>
</dbReference>
<dbReference type="STRING" id="133385.A0A2T9Y8M1"/>
<accession>A0A2T9Y8M1</accession>
<dbReference type="InterPro" id="IPR044152">
    <property type="entry name" value="YqjM-like"/>
</dbReference>
<dbReference type="InterPro" id="IPR001155">
    <property type="entry name" value="OxRdtase_FMN_N"/>
</dbReference>
<evidence type="ECO:0000256" key="1">
    <source>
        <dbReference type="ARBA" id="ARBA00001917"/>
    </source>
</evidence>
<keyword evidence="5" id="KW-0560">Oxidoreductase</keyword>
<dbReference type="AlphaFoldDB" id="A0A2T9Y8M1"/>
<reference evidence="7 8" key="1">
    <citation type="journal article" date="2018" name="MBio">
        <title>Comparative Genomics Reveals the Core Gene Toolbox for the Fungus-Insect Symbiosis.</title>
        <authorList>
            <person name="Wang Y."/>
            <person name="Stata M."/>
            <person name="Wang W."/>
            <person name="Stajich J.E."/>
            <person name="White M.M."/>
            <person name="Moncalvo J.M."/>
        </authorList>
    </citation>
    <scope>NUCLEOTIDE SEQUENCE [LARGE SCALE GENOMIC DNA]</scope>
    <source>
        <strain evidence="7 8">SWE-8-4</strain>
    </source>
</reference>
<dbReference type="CDD" id="cd02932">
    <property type="entry name" value="OYE_YqiM_FMN"/>
    <property type="match status" value="1"/>
</dbReference>
<dbReference type="OrthoDB" id="72788at2759"/>
<dbReference type="GO" id="GO:0003959">
    <property type="term" value="F:NADPH dehydrogenase activity"/>
    <property type="evidence" value="ECO:0007669"/>
    <property type="project" value="InterPro"/>
</dbReference>
<keyword evidence="3" id="KW-0288">FMN</keyword>
<organism evidence="7 8">
    <name type="scientific">Smittium simulii</name>
    <dbReference type="NCBI Taxonomy" id="133385"/>
    <lineage>
        <taxon>Eukaryota</taxon>
        <taxon>Fungi</taxon>
        <taxon>Fungi incertae sedis</taxon>
        <taxon>Zoopagomycota</taxon>
        <taxon>Kickxellomycotina</taxon>
        <taxon>Harpellomycetes</taxon>
        <taxon>Harpellales</taxon>
        <taxon>Legeriomycetaceae</taxon>
        <taxon>Smittium</taxon>
    </lineage>
</organism>
<protein>
    <recommendedName>
        <fullName evidence="6">NADH:flavin oxidoreductase/NADH oxidase N-terminal domain-containing protein</fullName>
    </recommendedName>
</protein>
<keyword evidence="8" id="KW-1185">Reference proteome</keyword>
<dbReference type="Proteomes" id="UP000245383">
    <property type="component" value="Unassembled WGS sequence"/>
</dbReference>
<proteinExistence type="predicted"/>
<feature type="domain" description="NADH:flavin oxidoreductase/NADH oxidase N-terminal" evidence="6">
    <location>
        <begin position="60"/>
        <end position="386"/>
    </location>
</feature>
<evidence type="ECO:0000313" key="7">
    <source>
        <dbReference type="EMBL" id="PVU88667.1"/>
    </source>
</evidence>
<dbReference type="Gene3D" id="3.20.20.70">
    <property type="entry name" value="Aldolase class I"/>
    <property type="match status" value="1"/>
</dbReference>
<comment type="caution">
    <text evidence="7">The sequence shown here is derived from an EMBL/GenBank/DDBJ whole genome shotgun (WGS) entry which is preliminary data.</text>
</comment>
<keyword evidence="4" id="KW-0521">NADP</keyword>
<evidence type="ECO:0000313" key="8">
    <source>
        <dbReference type="Proteomes" id="UP000245383"/>
    </source>
</evidence>
<sequence length="408" mass="45181">MKVINECDIEFQNNVQEFYVKQSPNTGSAIGYINEKGKKLDDENNTAKLPLAFTKYIQKGVTFSNRFIVSPMCTYSCQDGFMTDWHIAHYGGLALQCPGAIVVEATAVQKEGRISVLCCGLWSDAHITAHKRVTSIIKQQGVVAGIQLAHSGRKGSGLPPWISRSSVASEEIGGWPNSVYAPSAIPFDDESALPLELTKSQIQECIDAFALAAIRADKAGYDFIEIHAAHGYLISEFLSPNVNKRTDEYGGTLENRFRFLVEIIQKIKSVWPQNKPIWVRISCTEWVQGGWDINDSVSLSRVLKHLGIDLIDCSSGGINSEQQIHAKPLFQVPFAEKIKKDVGIATGAVGIITTSANVENILQKGQCDLVFAARQFLLEPSFVKRSAVELGVDLKWNFQYERGKRNRL</sequence>
<dbReference type="GO" id="GO:0050661">
    <property type="term" value="F:NADP binding"/>
    <property type="evidence" value="ECO:0007669"/>
    <property type="project" value="InterPro"/>
</dbReference>
<evidence type="ECO:0000256" key="5">
    <source>
        <dbReference type="ARBA" id="ARBA00023002"/>
    </source>
</evidence>
<evidence type="ECO:0000256" key="3">
    <source>
        <dbReference type="ARBA" id="ARBA00022643"/>
    </source>
</evidence>
<name>A0A2T9Y8M1_9FUNG</name>
<dbReference type="PANTHER" id="PTHR43303:SF4">
    <property type="entry name" value="NADPH DEHYDROGENASE C23G7.10C-RELATED"/>
    <property type="match status" value="1"/>
</dbReference>
<evidence type="ECO:0000256" key="2">
    <source>
        <dbReference type="ARBA" id="ARBA00022630"/>
    </source>
</evidence>
<evidence type="ECO:0000259" key="6">
    <source>
        <dbReference type="Pfam" id="PF00724"/>
    </source>
</evidence>
<dbReference type="InterPro" id="IPR013785">
    <property type="entry name" value="Aldolase_TIM"/>
</dbReference>
<comment type="cofactor">
    <cofactor evidence="1">
        <name>FMN</name>
        <dbReference type="ChEBI" id="CHEBI:58210"/>
    </cofactor>
</comment>